<keyword evidence="7" id="KW-1003">Cell membrane</keyword>
<proteinExistence type="inferred from homology"/>
<comment type="function">
    <text evidence="7">F(1)F(0) ATP synthase produces ATP from ADP in the presence of a proton or sodium gradient. F-type ATPases consist of two structural domains, F(1) containing the extramembraneous catalytic core and F(0) containing the membrane proton channel, linked together by a central stalk and a peripheral stalk. During catalysis, ATP synthesis in the catalytic domain of F(1) is coupled via a rotary mechanism of the central stalk subunits to proton translocation.</text>
</comment>
<keyword evidence="2 7" id="KW-0813">Transport</keyword>
<dbReference type="SUPFAM" id="SSF47928">
    <property type="entry name" value="N-terminal domain of the delta subunit of the F1F0-ATP synthase"/>
    <property type="match status" value="1"/>
</dbReference>
<dbReference type="GO" id="GO:0046933">
    <property type="term" value="F:proton-transporting ATP synthase activity, rotational mechanism"/>
    <property type="evidence" value="ECO:0007669"/>
    <property type="project" value="UniProtKB-UniRule"/>
</dbReference>
<dbReference type="NCBIfam" id="TIGR01145">
    <property type="entry name" value="ATP_synt_delta"/>
    <property type="match status" value="1"/>
</dbReference>
<reference evidence="8" key="1">
    <citation type="submission" date="2010-07" db="EMBL/GenBank/DDBJ databases">
        <authorList>
            <person name="Muzny D."/>
            <person name="Qin X."/>
            <person name="Buhay C."/>
            <person name="Dugan-Rocha S."/>
            <person name="Ding Y."/>
            <person name="Chen G."/>
            <person name="Hawes A."/>
            <person name="Holder M."/>
            <person name="Jhangiani S."/>
            <person name="Johnson A."/>
            <person name="Khan Z."/>
            <person name="Li Z."/>
            <person name="Liu W."/>
            <person name="Liu X."/>
            <person name="Perez L."/>
            <person name="Shen H."/>
            <person name="Wang Q."/>
            <person name="Watt J."/>
            <person name="Xi L."/>
            <person name="Xin Y."/>
            <person name="Zhou J."/>
            <person name="Deng J."/>
            <person name="Jiang H."/>
            <person name="Liu Y."/>
            <person name="Qu J."/>
            <person name="Song X.-Z."/>
            <person name="Zhang L."/>
            <person name="Villasana D."/>
            <person name="Johnson A."/>
            <person name="Liu J."/>
            <person name="Liyanage D."/>
            <person name="Lorensuhewa L."/>
            <person name="Robinson T."/>
            <person name="Song A."/>
            <person name="Song B.-B."/>
            <person name="Dinh H."/>
            <person name="Thornton R."/>
            <person name="Coyle M."/>
            <person name="Francisco L."/>
            <person name="Jackson L."/>
            <person name="Javaid M."/>
            <person name="Korchina V."/>
            <person name="Kovar C."/>
            <person name="Mata R."/>
            <person name="Mathew T."/>
            <person name="Ngo R."/>
            <person name="Nguyen L."/>
            <person name="Nguyen N."/>
            <person name="Okwuonu G."/>
            <person name="Ongeri F."/>
            <person name="Pham C."/>
            <person name="Simmons D."/>
            <person name="Wilczek-Boney K."/>
            <person name="Hale W."/>
            <person name="Jakkamsetti A."/>
            <person name="Pham P."/>
            <person name="Ruth R."/>
            <person name="San Lucas F."/>
            <person name="Warren J."/>
            <person name="Zhang J."/>
            <person name="Zhao Z."/>
            <person name="Zhou C."/>
            <person name="Zhu D."/>
            <person name="Lee S."/>
            <person name="Bess C."/>
            <person name="Blankenburg K."/>
            <person name="Forbes L."/>
            <person name="Fu Q."/>
            <person name="Gubbala S."/>
            <person name="Hirani K."/>
            <person name="Jayaseelan J.C."/>
            <person name="Lara F."/>
            <person name="Munidasa M."/>
            <person name="Palculict T."/>
            <person name="Patil S."/>
            <person name="Pu L.-L."/>
            <person name="Saada N."/>
            <person name="Tang L."/>
            <person name="Weissenberger G."/>
            <person name="Zhu Y."/>
            <person name="Hemphill L."/>
            <person name="Shang Y."/>
            <person name="Youmans B."/>
            <person name="Ayvaz T."/>
            <person name="Ross M."/>
            <person name="Santibanez J."/>
            <person name="Aqrawi P."/>
            <person name="Gross S."/>
            <person name="Joshi V."/>
            <person name="Fowler G."/>
            <person name="Nazareth L."/>
            <person name="Reid J."/>
            <person name="Worley K."/>
            <person name="Petrosino J."/>
            <person name="Highlander S."/>
            <person name="Gibbs R."/>
        </authorList>
    </citation>
    <scope>NUCLEOTIDE SEQUENCE [LARGE SCALE GENOMIC DNA]</scope>
    <source>
        <strain evidence="8">ATCC 33861</strain>
    </source>
</reference>
<evidence type="ECO:0000313" key="9">
    <source>
        <dbReference type="Proteomes" id="UP000006258"/>
    </source>
</evidence>
<dbReference type="Proteomes" id="UP000006258">
    <property type="component" value="Unassembled WGS sequence"/>
</dbReference>
<dbReference type="GO" id="GO:0016787">
    <property type="term" value="F:hydrolase activity"/>
    <property type="evidence" value="ECO:0007669"/>
    <property type="project" value="UniProtKB-KW"/>
</dbReference>
<organism evidence="8 9">
    <name type="scientific">Sphingobacterium spiritivorum ATCC 33861</name>
    <dbReference type="NCBI Taxonomy" id="525373"/>
    <lineage>
        <taxon>Bacteria</taxon>
        <taxon>Pseudomonadati</taxon>
        <taxon>Bacteroidota</taxon>
        <taxon>Sphingobacteriia</taxon>
        <taxon>Sphingobacteriales</taxon>
        <taxon>Sphingobacteriaceae</taxon>
        <taxon>Sphingobacterium</taxon>
    </lineage>
</organism>
<keyword evidence="5 7" id="KW-0472">Membrane</keyword>
<evidence type="ECO:0000256" key="4">
    <source>
        <dbReference type="ARBA" id="ARBA00023065"/>
    </source>
</evidence>
<accession>D7VMZ1</accession>
<name>D7VMZ1_SPHSI</name>
<sequence>MSVFKVASRYAKSLIDLAQEQGQLEEVKSNIDQFVSVLKENSGLRAVLANPIITWEKKYAILEQLFKDKFGTSVLAFFRIMIFKGRGEILYNTAQEFLREYNAIKGIVEATVISAAPLSAENLDALKKVITEELHAQVLLTNKVDASLIGGFIVKVGDKQIDTSIARKLDDLERYLTAQSV</sequence>
<dbReference type="InterPro" id="IPR026015">
    <property type="entry name" value="ATP_synth_OSCP/delta_N_sf"/>
</dbReference>
<evidence type="ECO:0000256" key="5">
    <source>
        <dbReference type="ARBA" id="ARBA00023136"/>
    </source>
</evidence>
<dbReference type="Pfam" id="PF00213">
    <property type="entry name" value="OSCP"/>
    <property type="match status" value="1"/>
</dbReference>
<comment type="function">
    <text evidence="7">This protein is part of the stalk that links CF(0) to CF(1). It either transmits conformational changes from CF(0) to CF(1) or is implicated in proton conduction.</text>
</comment>
<comment type="similarity">
    <text evidence="7">Belongs to the ATPase delta chain family.</text>
</comment>
<evidence type="ECO:0000256" key="7">
    <source>
        <dbReference type="HAMAP-Rule" id="MF_01416"/>
    </source>
</evidence>
<dbReference type="PROSITE" id="PS00389">
    <property type="entry name" value="ATPASE_DELTA"/>
    <property type="match status" value="1"/>
</dbReference>
<dbReference type="AlphaFoldDB" id="D7VMZ1"/>
<comment type="subcellular location">
    <subcellularLocation>
        <location evidence="7">Cell membrane</location>
        <topology evidence="7">Peripheral membrane protein</topology>
    </subcellularLocation>
    <subcellularLocation>
        <location evidence="1">Membrane</location>
    </subcellularLocation>
</comment>
<dbReference type="EMBL" id="ACHA02000011">
    <property type="protein sequence ID" value="EFK57288.1"/>
    <property type="molecule type" value="Genomic_DNA"/>
</dbReference>
<keyword evidence="3 7" id="KW-0375">Hydrogen ion transport</keyword>
<dbReference type="RefSeq" id="WP_002992879.1">
    <property type="nucleotide sequence ID" value="NZ_GL379770.1"/>
</dbReference>
<dbReference type="GeneID" id="95428036"/>
<dbReference type="STRING" id="525373.HMPREF0766_12361"/>
<dbReference type="PRINTS" id="PR00125">
    <property type="entry name" value="ATPASEDELTA"/>
</dbReference>
<dbReference type="eggNOG" id="COG0712">
    <property type="taxonomic scope" value="Bacteria"/>
</dbReference>
<dbReference type="InterPro" id="IPR000711">
    <property type="entry name" value="ATPase_OSCP/dsu"/>
</dbReference>
<evidence type="ECO:0000256" key="2">
    <source>
        <dbReference type="ARBA" id="ARBA00022448"/>
    </source>
</evidence>
<dbReference type="PANTHER" id="PTHR11910">
    <property type="entry name" value="ATP SYNTHASE DELTA CHAIN"/>
    <property type="match status" value="1"/>
</dbReference>
<dbReference type="GO" id="GO:0005886">
    <property type="term" value="C:plasma membrane"/>
    <property type="evidence" value="ECO:0007669"/>
    <property type="project" value="UniProtKB-SubCell"/>
</dbReference>
<dbReference type="GO" id="GO:0045259">
    <property type="term" value="C:proton-transporting ATP synthase complex"/>
    <property type="evidence" value="ECO:0007669"/>
    <property type="project" value="UniProtKB-KW"/>
</dbReference>
<evidence type="ECO:0000256" key="3">
    <source>
        <dbReference type="ARBA" id="ARBA00022781"/>
    </source>
</evidence>
<dbReference type="InterPro" id="IPR020781">
    <property type="entry name" value="ATPase_OSCP/d_CS"/>
</dbReference>
<evidence type="ECO:0000313" key="8">
    <source>
        <dbReference type="EMBL" id="EFK57288.1"/>
    </source>
</evidence>
<gene>
    <name evidence="7 8" type="primary">atpH</name>
    <name evidence="8" type="ORF">HMPREF0766_12361</name>
</gene>
<dbReference type="HOGENOM" id="CLU_085114_4_1_10"/>
<keyword evidence="4 7" id="KW-0406">Ion transport</keyword>
<evidence type="ECO:0000256" key="6">
    <source>
        <dbReference type="ARBA" id="ARBA00023310"/>
    </source>
</evidence>
<comment type="caution">
    <text evidence="8">The sequence shown here is derived from an EMBL/GenBank/DDBJ whole genome shotgun (WGS) entry which is preliminary data.</text>
</comment>
<keyword evidence="6 7" id="KW-0066">ATP synthesis</keyword>
<keyword evidence="7" id="KW-0139">CF(1)</keyword>
<dbReference type="OrthoDB" id="9802471at2"/>
<protein>
    <recommendedName>
        <fullName evidence="7">ATP synthase subunit delta</fullName>
    </recommendedName>
    <alternativeName>
        <fullName evidence="7">ATP synthase F(1) sector subunit delta</fullName>
    </alternativeName>
    <alternativeName>
        <fullName evidence="7">F-type ATPase subunit delta</fullName>
        <shortName evidence="7">F-ATPase subunit delta</shortName>
    </alternativeName>
</protein>
<keyword evidence="8" id="KW-0378">Hydrolase</keyword>
<evidence type="ECO:0000256" key="1">
    <source>
        <dbReference type="ARBA" id="ARBA00004370"/>
    </source>
</evidence>
<keyword evidence="9" id="KW-1185">Reference proteome</keyword>
<dbReference type="HAMAP" id="MF_01416">
    <property type="entry name" value="ATP_synth_delta_bact"/>
    <property type="match status" value="1"/>
</dbReference>
<dbReference type="Gene3D" id="1.10.520.20">
    <property type="entry name" value="N-terminal domain of the delta subunit of the F1F0-ATP synthase"/>
    <property type="match status" value="1"/>
</dbReference>